<gene>
    <name evidence="1" type="ORF">SDC9_202486</name>
</gene>
<dbReference type="EMBL" id="VSSQ01123404">
    <property type="protein sequence ID" value="MPN54809.1"/>
    <property type="molecule type" value="Genomic_DNA"/>
</dbReference>
<comment type="caution">
    <text evidence="1">The sequence shown here is derived from an EMBL/GenBank/DDBJ whole genome shotgun (WGS) entry which is preliminary data.</text>
</comment>
<dbReference type="AlphaFoldDB" id="A0A645IWK8"/>
<name>A0A645IWK8_9ZZZZ</name>
<organism evidence="1">
    <name type="scientific">bioreactor metagenome</name>
    <dbReference type="NCBI Taxonomy" id="1076179"/>
    <lineage>
        <taxon>unclassified sequences</taxon>
        <taxon>metagenomes</taxon>
        <taxon>ecological metagenomes</taxon>
    </lineage>
</organism>
<protein>
    <submittedName>
        <fullName evidence="1">Uncharacterized protein</fullName>
    </submittedName>
</protein>
<proteinExistence type="predicted"/>
<evidence type="ECO:0000313" key="1">
    <source>
        <dbReference type="EMBL" id="MPN54809.1"/>
    </source>
</evidence>
<reference evidence="1" key="1">
    <citation type="submission" date="2019-08" db="EMBL/GenBank/DDBJ databases">
        <authorList>
            <person name="Kucharzyk K."/>
            <person name="Murdoch R.W."/>
            <person name="Higgins S."/>
            <person name="Loffler F."/>
        </authorList>
    </citation>
    <scope>NUCLEOTIDE SEQUENCE</scope>
</reference>
<sequence>MSMGKYQYSTSCEMYNNCQAGEHEGYSIIGRERFKKGVCMLPDVTTSREAADKLVDLMNSYQVDLCQMRDVTEDLLDTLKF</sequence>
<accession>A0A645IWK8</accession>